<keyword evidence="1" id="KW-0812">Transmembrane</keyword>
<feature type="transmembrane region" description="Helical" evidence="1">
    <location>
        <begin position="97"/>
        <end position="119"/>
    </location>
</feature>
<sequence>MRFLFITVAFVVFISLVFSLNQVSETYLVLGTLMVAFFSSGLSAKAFFNDLKGISLSGWQVTTSGRRIFVTILSALCGVLNYFFVVLLLDYQSYLEGFWMVLVFGLLVTIPASLMGLFFEKVFIKIKWAFK</sequence>
<protein>
    <submittedName>
        <fullName evidence="2">Uncharacterized protein</fullName>
    </submittedName>
</protein>
<evidence type="ECO:0000256" key="1">
    <source>
        <dbReference type="SAM" id="Phobius"/>
    </source>
</evidence>
<dbReference type="EMBL" id="CAMAPC010000007">
    <property type="protein sequence ID" value="CAH9058212.1"/>
    <property type="molecule type" value="Genomic_DNA"/>
</dbReference>
<dbReference type="AlphaFoldDB" id="A0A9W4QXX0"/>
<keyword evidence="3" id="KW-1185">Reference proteome</keyword>
<name>A0A9W4QXX0_9GAMM</name>
<dbReference type="Proteomes" id="UP001152467">
    <property type="component" value="Unassembled WGS sequence"/>
</dbReference>
<evidence type="ECO:0000313" key="3">
    <source>
        <dbReference type="Proteomes" id="UP001152467"/>
    </source>
</evidence>
<accession>A0A9W4QXX0</accession>
<keyword evidence="1" id="KW-1133">Transmembrane helix</keyword>
<proteinExistence type="predicted"/>
<feature type="transmembrane region" description="Helical" evidence="1">
    <location>
        <begin position="29"/>
        <end position="48"/>
    </location>
</feature>
<keyword evidence="1" id="KW-0472">Membrane</keyword>
<organism evidence="2 3">
    <name type="scientific">Pseudoalteromonas holothuriae</name>
    <dbReference type="NCBI Taxonomy" id="2963714"/>
    <lineage>
        <taxon>Bacteria</taxon>
        <taxon>Pseudomonadati</taxon>
        <taxon>Pseudomonadota</taxon>
        <taxon>Gammaproteobacteria</taxon>
        <taxon>Alteromonadales</taxon>
        <taxon>Pseudoalteromonadaceae</taxon>
        <taxon>Pseudoalteromonas</taxon>
    </lineage>
</organism>
<feature type="transmembrane region" description="Helical" evidence="1">
    <location>
        <begin position="68"/>
        <end position="91"/>
    </location>
</feature>
<gene>
    <name evidence="2" type="ORF">PSECIP111854_02156</name>
</gene>
<evidence type="ECO:0000313" key="2">
    <source>
        <dbReference type="EMBL" id="CAH9058212.1"/>
    </source>
</evidence>
<comment type="caution">
    <text evidence="2">The sequence shown here is derived from an EMBL/GenBank/DDBJ whole genome shotgun (WGS) entry which is preliminary data.</text>
</comment>
<reference evidence="2" key="1">
    <citation type="submission" date="2022-07" db="EMBL/GenBank/DDBJ databases">
        <authorList>
            <person name="Criscuolo A."/>
        </authorList>
    </citation>
    <scope>NUCLEOTIDE SEQUENCE</scope>
    <source>
        <strain evidence="2">CIP111854</strain>
    </source>
</reference>
<dbReference type="RefSeq" id="WP_261626389.1">
    <property type="nucleotide sequence ID" value="NZ_CAMAPC010000007.1"/>
</dbReference>